<gene>
    <name evidence="1" type="ORF">GSLYS_00003195001</name>
</gene>
<keyword evidence="2" id="KW-1185">Reference proteome</keyword>
<name>A0AAV2H5U0_LYMST</name>
<dbReference type="Proteomes" id="UP001497497">
    <property type="component" value="Unassembled WGS sequence"/>
</dbReference>
<dbReference type="AlphaFoldDB" id="A0AAV2H5U0"/>
<proteinExistence type="predicted"/>
<reference evidence="1 2" key="1">
    <citation type="submission" date="2024-04" db="EMBL/GenBank/DDBJ databases">
        <authorList>
            <consortium name="Genoscope - CEA"/>
            <person name="William W."/>
        </authorList>
    </citation>
    <scope>NUCLEOTIDE SEQUENCE [LARGE SCALE GENOMIC DNA]</scope>
</reference>
<evidence type="ECO:0000313" key="1">
    <source>
        <dbReference type="EMBL" id="CAL1529025.1"/>
    </source>
</evidence>
<evidence type="ECO:0000313" key="2">
    <source>
        <dbReference type="Proteomes" id="UP001497497"/>
    </source>
</evidence>
<dbReference type="EMBL" id="CAXITT010000042">
    <property type="protein sequence ID" value="CAL1529025.1"/>
    <property type="molecule type" value="Genomic_DNA"/>
</dbReference>
<sequence>MAAEMNGLNGSTSAKTSNLEGFIATQIRQQEKKFQNDNLDKEKRDRFIARALAVSRKMNKEIEKSRDKSDQLYDELGQERMDVWRSEHAEEVLTAQQTELVTLSYPQIDK</sequence>
<accession>A0AAV2H5U0</accession>
<organism evidence="1 2">
    <name type="scientific">Lymnaea stagnalis</name>
    <name type="common">Great pond snail</name>
    <name type="synonym">Helix stagnalis</name>
    <dbReference type="NCBI Taxonomy" id="6523"/>
    <lineage>
        <taxon>Eukaryota</taxon>
        <taxon>Metazoa</taxon>
        <taxon>Spiralia</taxon>
        <taxon>Lophotrochozoa</taxon>
        <taxon>Mollusca</taxon>
        <taxon>Gastropoda</taxon>
        <taxon>Heterobranchia</taxon>
        <taxon>Euthyneura</taxon>
        <taxon>Panpulmonata</taxon>
        <taxon>Hygrophila</taxon>
        <taxon>Lymnaeoidea</taxon>
        <taxon>Lymnaeidae</taxon>
        <taxon>Lymnaea</taxon>
    </lineage>
</organism>
<protein>
    <submittedName>
        <fullName evidence="1">Uncharacterized protein</fullName>
    </submittedName>
</protein>
<comment type="caution">
    <text evidence="1">The sequence shown here is derived from an EMBL/GenBank/DDBJ whole genome shotgun (WGS) entry which is preliminary data.</text>
</comment>